<keyword evidence="2" id="KW-0812">Transmembrane</keyword>
<feature type="transmembrane region" description="Helical" evidence="2">
    <location>
        <begin position="64"/>
        <end position="83"/>
    </location>
</feature>
<evidence type="ECO:0000256" key="1">
    <source>
        <dbReference type="SAM" id="MobiDB-lite"/>
    </source>
</evidence>
<feature type="region of interest" description="Disordered" evidence="1">
    <location>
        <begin position="1"/>
        <end position="20"/>
    </location>
</feature>
<reference evidence="3" key="2">
    <citation type="journal article" date="2021" name="PeerJ">
        <title>Extensive microbial diversity within the chicken gut microbiome revealed by metagenomics and culture.</title>
        <authorList>
            <person name="Gilroy R."/>
            <person name="Ravi A."/>
            <person name="Getino M."/>
            <person name="Pursley I."/>
            <person name="Horton D.L."/>
            <person name="Alikhan N.F."/>
            <person name="Baker D."/>
            <person name="Gharbi K."/>
            <person name="Hall N."/>
            <person name="Watson M."/>
            <person name="Adriaenssens E.M."/>
            <person name="Foster-Nyarko E."/>
            <person name="Jarju S."/>
            <person name="Secka A."/>
            <person name="Antonio M."/>
            <person name="Oren A."/>
            <person name="Chaudhuri R.R."/>
            <person name="La Ragione R."/>
            <person name="Hildebrand F."/>
            <person name="Pallen M.J."/>
        </authorList>
    </citation>
    <scope>NUCLEOTIDE SEQUENCE</scope>
    <source>
        <strain evidence="3">ChiGjej1B1-24693</strain>
    </source>
</reference>
<dbReference type="EMBL" id="DVLP01000342">
    <property type="protein sequence ID" value="HIT76233.1"/>
    <property type="molecule type" value="Genomic_DNA"/>
</dbReference>
<comment type="caution">
    <text evidence="3">The sequence shown here is derived from an EMBL/GenBank/DDBJ whole genome shotgun (WGS) entry which is preliminary data.</text>
</comment>
<accession>A0A9D1KPC4</accession>
<sequence>MPSNEDARPDAPTDPSDGGGRFVDAIAQTEPAPRSFGRAIGGTIAGTVLPGLGLVLGRHRMIGAVVLTTFLGGLLALVLLVVFRRRSLIAWALNPSIMQTAAIILVVAAFAWVGVIILTHVWLRPAKLTNGQRGAGAALVGVLSFLVAAPLAVGSVYATASAQSVGGTFKSHNDSKSATRPSEKPTREAADPWKGVDRVNILLLGGDSDGGNRDGIRTDTVMVASIDPQTGNVTLVSLPRNTGRMPFPEDSVLHEHFPYGFSNGDGSN</sequence>
<organism evidence="3 4">
    <name type="scientific">Candidatus Avipropionibacterium avicola</name>
    <dbReference type="NCBI Taxonomy" id="2840701"/>
    <lineage>
        <taxon>Bacteria</taxon>
        <taxon>Bacillati</taxon>
        <taxon>Actinomycetota</taxon>
        <taxon>Actinomycetes</taxon>
        <taxon>Propionibacteriales</taxon>
        <taxon>Propionibacteriaceae</taxon>
        <taxon>Propionibacteriaceae incertae sedis</taxon>
        <taxon>Candidatus Avipropionibacterium</taxon>
    </lineage>
</organism>
<name>A0A9D1KPC4_9ACTN</name>
<dbReference type="PANTHER" id="PTHR33392">
    <property type="entry name" value="POLYISOPRENYL-TEICHOIC ACID--PEPTIDOGLYCAN TEICHOIC ACID TRANSFERASE TAGU"/>
    <property type="match status" value="1"/>
</dbReference>
<keyword evidence="2" id="KW-0472">Membrane</keyword>
<dbReference type="PANTHER" id="PTHR33392:SF6">
    <property type="entry name" value="POLYISOPRENYL-TEICHOIC ACID--PEPTIDOGLYCAN TEICHOIC ACID TRANSFERASE TAGU"/>
    <property type="match status" value="1"/>
</dbReference>
<dbReference type="Proteomes" id="UP000886842">
    <property type="component" value="Unassembled WGS sequence"/>
</dbReference>
<dbReference type="Gene3D" id="3.30.420.590">
    <property type="match status" value="1"/>
</dbReference>
<dbReference type="InterPro" id="IPR050922">
    <property type="entry name" value="LytR/CpsA/Psr_CW_biosynth"/>
</dbReference>
<feature type="non-terminal residue" evidence="3">
    <location>
        <position position="268"/>
    </location>
</feature>
<gene>
    <name evidence="3" type="ORF">IAA98_11670</name>
</gene>
<feature type="compositionally biased region" description="Basic and acidic residues" evidence="1">
    <location>
        <begin position="171"/>
        <end position="191"/>
    </location>
</feature>
<evidence type="ECO:0000313" key="4">
    <source>
        <dbReference type="Proteomes" id="UP000886842"/>
    </source>
</evidence>
<keyword evidence="2" id="KW-1133">Transmembrane helix</keyword>
<evidence type="ECO:0000256" key="2">
    <source>
        <dbReference type="SAM" id="Phobius"/>
    </source>
</evidence>
<proteinExistence type="predicted"/>
<evidence type="ECO:0000313" key="3">
    <source>
        <dbReference type="EMBL" id="HIT76233.1"/>
    </source>
</evidence>
<feature type="compositionally biased region" description="Basic and acidic residues" evidence="1">
    <location>
        <begin position="1"/>
        <end position="11"/>
    </location>
</feature>
<evidence type="ECO:0008006" key="5">
    <source>
        <dbReference type="Google" id="ProtNLM"/>
    </source>
</evidence>
<dbReference type="AlphaFoldDB" id="A0A9D1KPC4"/>
<feature type="region of interest" description="Disordered" evidence="1">
    <location>
        <begin position="166"/>
        <end position="191"/>
    </location>
</feature>
<feature type="transmembrane region" description="Helical" evidence="2">
    <location>
        <begin position="103"/>
        <end position="123"/>
    </location>
</feature>
<feature type="transmembrane region" description="Helical" evidence="2">
    <location>
        <begin position="135"/>
        <end position="158"/>
    </location>
</feature>
<protein>
    <recommendedName>
        <fullName evidence="5">Cell envelope-related transcriptional attenuator domain-containing protein</fullName>
    </recommendedName>
</protein>
<reference evidence="3" key="1">
    <citation type="submission" date="2020-10" db="EMBL/GenBank/DDBJ databases">
        <authorList>
            <person name="Gilroy R."/>
        </authorList>
    </citation>
    <scope>NUCLEOTIDE SEQUENCE</scope>
    <source>
        <strain evidence="3">ChiGjej1B1-24693</strain>
    </source>
</reference>
<feature type="transmembrane region" description="Helical" evidence="2">
    <location>
        <begin position="39"/>
        <end position="57"/>
    </location>
</feature>